<evidence type="ECO:0000313" key="12">
    <source>
        <dbReference type="EMBL" id="PJE74038.1"/>
    </source>
</evidence>
<accession>A0A2M8LBN7</accession>
<name>A0A2M8LBN7_9BACT</name>
<keyword evidence="6" id="KW-0067">ATP-binding</keyword>
<dbReference type="GO" id="GO:0005524">
    <property type="term" value="F:ATP binding"/>
    <property type="evidence" value="ECO:0007669"/>
    <property type="project" value="UniProtKB-KW"/>
</dbReference>
<dbReference type="AlphaFoldDB" id="A0A2M8LBN7"/>
<comment type="caution">
    <text evidence="12">The sequence shown here is derived from an EMBL/GenBank/DDBJ whole genome shotgun (WGS) entry which is preliminary data.</text>
</comment>
<dbReference type="SFLD" id="SFLDF00027">
    <property type="entry name" value="p-type_atpase"/>
    <property type="match status" value="1"/>
</dbReference>
<keyword evidence="8 10" id="KW-1133">Transmembrane helix</keyword>
<feature type="transmembrane region" description="Helical" evidence="10">
    <location>
        <begin position="824"/>
        <end position="846"/>
    </location>
</feature>
<dbReference type="InterPro" id="IPR001757">
    <property type="entry name" value="P_typ_ATPase"/>
</dbReference>
<feature type="transmembrane region" description="Helical" evidence="10">
    <location>
        <begin position="763"/>
        <end position="782"/>
    </location>
</feature>
<evidence type="ECO:0000256" key="8">
    <source>
        <dbReference type="ARBA" id="ARBA00022989"/>
    </source>
</evidence>
<dbReference type="GO" id="GO:0005886">
    <property type="term" value="C:plasma membrane"/>
    <property type="evidence" value="ECO:0007669"/>
    <property type="project" value="UniProtKB-SubCell"/>
</dbReference>
<dbReference type="Pfam" id="PF13246">
    <property type="entry name" value="Cation_ATPase"/>
    <property type="match status" value="1"/>
</dbReference>
<dbReference type="SUPFAM" id="SSF81665">
    <property type="entry name" value="Calcium ATPase, transmembrane domain M"/>
    <property type="match status" value="1"/>
</dbReference>
<dbReference type="EMBL" id="PFEQ01000013">
    <property type="protein sequence ID" value="PJE74038.1"/>
    <property type="molecule type" value="Genomic_DNA"/>
</dbReference>
<sequence>MILSWYNKELSVVFDELRSHESGLEAKESLRRLESDGPNTLPEAKADSLALIFVRQFRSPLIYVLLIAGAIIFFLGETVDAYIILTVLIFNAMVGTFQEGRAQNTLLALKHYIETSATVIRDGQELFIPDREVVRGDVLVLQEGEKIPADARVVLANGLKIDEASLTGESEPVSKMIESIDGEARSASEQRNMVFRGSTIVSGNGKAVVVATGQETVIGKIATEISAIDSEIPLKANIRHLSRAIIAVVGVISVVLFTLGLMRGLDIVTLFTTVVSLAIATIPEGLPIVITLVLATGVWRMSKRNALIKKLQAVEALGQAKIIAVDKTGTLTKNELVIREVWIDGKKFKVNGVGYEPKGSIESDGLVVDAVNHPELIFAGKMATFCANARVSFSEAENRWHVSGDPTEAAMRIFGEKVGFNKDELLSESPFVSDIPFNYQLKYHATVHKVDNKNFLTVEGAPESVLSLCTHIYRKGKKETLTAKDKEVMALVLTEMSGRGLRVVAGAMRENIISPIDEKSVHGLTFVSVFGMQDVLRPEVADAMARATSAGIKVVMITGDHRLTARAIAIDAGIWHEGDRILTGNELDEMSDSGLIESLSDVTVFARVTPEHKLRIINAYKKRGEIVAMTGDGVNDAPPLVAADIGVAMGRIGTEVAKEAADIVLLDDNFGSIVSAVEEGRSIYKTIKKVMLYLFATNIGEVLVIIGALLLGYPLPILAAQIIWLNFVTDGFLDIALAMEPREEGLLSGTFARPNKYLVDRLMIWRMILTALPMMIGTLYLFQGYFHIDIEKAWTISLTSLAMFQWFNAWNCRSEDKSIFHAGFFANKFLIGATILVVVLQIFAVYNPFLQKILHTVPLNLSEWLMILPIAFSVVIVEEIRKFFYRADLESVSVSNS</sequence>
<evidence type="ECO:0000256" key="4">
    <source>
        <dbReference type="ARBA" id="ARBA00022692"/>
    </source>
</evidence>
<dbReference type="GO" id="GO:0016887">
    <property type="term" value="F:ATP hydrolysis activity"/>
    <property type="evidence" value="ECO:0007669"/>
    <property type="project" value="InterPro"/>
</dbReference>
<dbReference type="Gene3D" id="3.40.50.1000">
    <property type="entry name" value="HAD superfamily/HAD-like"/>
    <property type="match status" value="1"/>
</dbReference>
<dbReference type="InterPro" id="IPR008250">
    <property type="entry name" value="ATPase_P-typ_transduc_dom_A_sf"/>
</dbReference>
<feature type="transmembrane region" description="Helical" evidence="10">
    <location>
        <begin position="244"/>
        <end position="262"/>
    </location>
</feature>
<dbReference type="GO" id="GO:0036376">
    <property type="term" value="P:sodium ion export across plasma membrane"/>
    <property type="evidence" value="ECO:0007669"/>
    <property type="project" value="TreeGrafter"/>
</dbReference>
<evidence type="ECO:0000259" key="11">
    <source>
        <dbReference type="SMART" id="SM00831"/>
    </source>
</evidence>
<dbReference type="InterPro" id="IPR059000">
    <property type="entry name" value="ATPase_P-type_domA"/>
</dbReference>
<comment type="subcellular location">
    <subcellularLocation>
        <location evidence="1">Cell membrane</location>
        <topology evidence="1">Multi-pass membrane protein</topology>
    </subcellularLocation>
</comment>
<dbReference type="Pfam" id="PF00122">
    <property type="entry name" value="E1-E2_ATPase"/>
    <property type="match status" value="1"/>
</dbReference>
<keyword evidence="9 10" id="KW-0472">Membrane</keyword>
<dbReference type="Gene3D" id="1.20.1110.10">
    <property type="entry name" value="Calcium-transporting ATPase, transmembrane domain"/>
    <property type="match status" value="1"/>
</dbReference>
<evidence type="ECO:0000256" key="10">
    <source>
        <dbReference type="SAM" id="Phobius"/>
    </source>
</evidence>
<dbReference type="PRINTS" id="PR00120">
    <property type="entry name" value="HATPASE"/>
</dbReference>
<dbReference type="GO" id="GO:1902600">
    <property type="term" value="P:proton transmembrane transport"/>
    <property type="evidence" value="ECO:0007669"/>
    <property type="project" value="TreeGrafter"/>
</dbReference>
<evidence type="ECO:0000313" key="13">
    <source>
        <dbReference type="Proteomes" id="UP000228700"/>
    </source>
</evidence>
<dbReference type="SUPFAM" id="SSF81660">
    <property type="entry name" value="Metal cation-transporting ATPase, ATP-binding domain N"/>
    <property type="match status" value="1"/>
</dbReference>
<evidence type="ECO:0000256" key="6">
    <source>
        <dbReference type="ARBA" id="ARBA00022840"/>
    </source>
</evidence>
<feature type="transmembrane region" description="Helical" evidence="10">
    <location>
        <begin position="858"/>
        <end position="877"/>
    </location>
</feature>
<protein>
    <submittedName>
        <fullName evidence="12">ATPase</fullName>
    </submittedName>
</protein>
<evidence type="ECO:0000256" key="1">
    <source>
        <dbReference type="ARBA" id="ARBA00004651"/>
    </source>
</evidence>
<comment type="similarity">
    <text evidence="2">Belongs to the cation transport ATPase (P-type) (TC 3.A.3) family. Type IIA subfamily.</text>
</comment>
<dbReference type="GO" id="GO:0006883">
    <property type="term" value="P:intracellular sodium ion homeostasis"/>
    <property type="evidence" value="ECO:0007669"/>
    <property type="project" value="TreeGrafter"/>
</dbReference>
<evidence type="ECO:0000256" key="7">
    <source>
        <dbReference type="ARBA" id="ARBA00022967"/>
    </source>
</evidence>
<dbReference type="Gene3D" id="2.70.150.10">
    <property type="entry name" value="Calcium-transporting ATPase, cytoplasmic transduction domain A"/>
    <property type="match status" value="1"/>
</dbReference>
<dbReference type="InterPro" id="IPR006068">
    <property type="entry name" value="ATPase_P-typ_cation-transptr_C"/>
</dbReference>
<dbReference type="GO" id="GO:0030007">
    <property type="term" value="P:intracellular potassium ion homeostasis"/>
    <property type="evidence" value="ECO:0007669"/>
    <property type="project" value="TreeGrafter"/>
</dbReference>
<proteinExistence type="inferred from homology"/>
<dbReference type="InterPro" id="IPR036412">
    <property type="entry name" value="HAD-like_sf"/>
</dbReference>
<evidence type="ECO:0000256" key="5">
    <source>
        <dbReference type="ARBA" id="ARBA00022741"/>
    </source>
</evidence>
<feature type="transmembrane region" description="Helical" evidence="10">
    <location>
        <begin position="57"/>
        <end position="75"/>
    </location>
</feature>
<dbReference type="PROSITE" id="PS00154">
    <property type="entry name" value="ATPASE_E1_E2"/>
    <property type="match status" value="1"/>
</dbReference>
<dbReference type="SFLD" id="SFLDG00002">
    <property type="entry name" value="C1.7:_P-type_atpase_like"/>
    <property type="match status" value="1"/>
</dbReference>
<dbReference type="InterPro" id="IPR023299">
    <property type="entry name" value="ATPase_P-typ_cyto_dom_N"/>
</dbReference>
<evidence type="ECO:0000256" key="3">
    <source>
        <dbReference type="ARBA" id="ARBA00022475"/>
    </source>
</evidence>
<dbReference type="GO" id="GO:1990573">
    <property type="term" value="P:potassium ion import across plasma membrane"/>
    <property type="evidence" value="ECO:0007669"/>
    <property type="project" value="TreeGrafter"/>
</dbReference>
<dbReference type="PRINTS" id="PR00119">
    <property type="entry name" value="CATATPASE"/>
</dbReference>
<dbReference type="Gene3D" id="3.40.1110.10">
    <property type="entry name" value="Calcium-transporting ATPase, cytoplasmic domain N"/>
    <property type="match status" value="1"/>
</dbReference>
<dbReference type="InterPro" id="IPR023298">
    <property type="entry name" value="ATPase_P-typ_TM_dom_sf"/>
</dbReference>
<dbReference type="SMART" id="SM00831">
    <property type="entry name" value="Cation_ATPase_N"/>
    <property type="match status" value="1"/>
</dbReference>
<keyword evidence="3" id="KW-1003">Cell membrane</keyword>
<keyword evidence="5" id="KW-0547">Nucleotide-binding</keyword>
<feature type="domain" description="Cation-transporting P-type ATPase N-terminal" evidence="11">
    <location>
        <begin position="4"/>
        <end position="77"/>
    </location>
</feature>
<gene>
    <name evidence="12" type="ORF">COV01_02980</name>
</gene>
<evidence type="ECO:0000256" key="9">
    <source>
        <dbReference type="ARBA" id="ARBA00023136"/>
    </source>
</evidence>
<dbReference type="InterPro" id="IPR004014">
    <property type="entry name" value="ATPase_P-typ_cation-transptr_N"/>
</dbReference>
<reference evidence="13" key="1">
    <citation type="submission" date="2017-09" db="EMBL/GenBank/DDBJ databases">
        <title>Depth-based differentiation of microbial function through sediment-hosted aquifers and enrichment of novel symbionts in the deep terrestrial subsurface.</title>
        <authorList>
            <person name="Probst A.J."/>
            <person name="Ladd B."/>
            <person name="Jarett J.K."/>
            <person name="Geller-Mcgrath D.E."/>
            <person name="Sieber C.M.K."/>
            <person name="Emerson J.B."/>
            <person name="Anantharaman K."/>
            <person name="Thomas B.C."/>
            <person name="Malmstrom R."/>
            <person name="Stieglmeier M."/>
            <person name="Klingl A."/>
            <person name="Woyke T."/>
            <person name="Ryan C.M."/>
            <person name="Banfield J.F."/>
        </authorList>
    </citation>
    <scope>NUCLEOTIDE SEQUENCE [LARGE SCALE GENOMIC DNA]</scope>
</reference>
<organism evidence="12 13">
    <name type="scientific">Candidatus Taylorbacteria bacterium CG10_big_fil_rev_8_21_14_0_10_41_48</name>
    <dbReference type="NCBI Taxonomy" id="1975024"/>
    <lineage>
        <taxon>Bacteria</taxon>
        <taxon>Candidatus Tayloriibacteriota</taxon>
    </lineage>
</organism>
<keyword evidence="4 10" id="KW-0812">Transmembrane</keyword>
<dbReference type="InterPro" id="IPR044492">
    <property type="entry name" value="P_typ_ATPase_HD_dom"/>
</dbReference>
<dbReference type="SUPFAM" id="SSF81653">
    <property type="entry name" value="Calcium ATPase, transduction domain A"/>
    <property type="match status" value="1"/>
</dbReference>
<dbReference type="InterPro" id="IPR050510">
    <property type="entry name" value="Cation_transp_ATPase_P-type"/>
</dbReference>
<dbReference type="NCBIfam" id="TIGR01494">
    <property type="entry name" value="ATPase_P-type"/>
    <property type="match status" value="2"/>
</dbReference>
<keyword evidence="7" id="KW-1278">Translocase</keyword>
<dbReference type="GO" id="GO:0005391">
    <property type="term" value="F:P-type sodium:potassium-exchanging transporter activity"/>
    <property type="evidence" value="ECO:0007669"/>
    <property type="project" value="TreeGrafter"/>
</dbReference>
<dbReference type="SUPFAM" id="SSF56784">
    <property type="entry name" value="HAD-like"/>
    <property type="match status" value="1"/>
</dbReference>
<evidence type="ECO:0000256" key="2">
    <source>
        <dbReference type="ARBA" id="ARBA00005675"/>
    </source>
</evidence>
<dbReference type="Proteomes" id="UP000228700">
    <property type="component" value="Unassembled WGS sequence"/>
</dbReference>
<dbReference type="SFLD" id="SFLDS00003">
    <property type="entry name" value="Haloacid_Dehalogenase"/>
    <property type="match status" value="1"/>
</dbReference>
<dbReference type="PANTHER" id="PTHR43294">
    <property type="entry name" value="SODIUM/POTASSIUM-TRANSPORTING ATPASE SUBUNIT ALPHA"/>
    <property type="match status" value="1"/>
</dbReference>
<dbReference type="Pfam" id="PF00689">
    <property type="entry name" value="Cation_ATPase_C"/>
    <property type="match status" value="1"/>
</dbReference>
<dbReference type="Pfam" id="PF00690">
    <property type="entry name" value="Cation_ATPase_N"/>
    <property type="match status" value="1"/>
</dbReference>
<dbReference type="InterPro" id="IPR018303">
    <property type="entry name" value="ATPase_P-typ_P_site"/>
</dbReference>
<feature type="transmembrane region" description="Helical" evidence="10">
    <location>
        <begin position="274"/>
        <end position="299"/>
    </location>
</feature>
<dbReference type="PANTHER" id="PTHR43294:SF21">
    <property type="entry name" value="CATION TRANSPORTING ATPASE"/>
    <property type="match status" value="1"/>
</dbReference>
<dbReference type="InterPro" id="IPR023214">
    <property type="entry name" value="HAD_sf"/>
</dbReference>